<reference evidence="2" key="1">
    <citation type="submission" date="2024-07" db="EMBL/GenBank/DDBJ databases">
        <title>Two chromosome-level genome assemblies of Korean endemic species Abeliophyllum distichum and Forsythia ovata (Oleaceae).</title>
        <authorList>
            <person name="Jang H."/>
        </authorList>
    </citation>
    <scope>NUCLEOTIDE SEQUENCE [LARGE SCALE GENOMIC DNA]</scope>
</reference>
<evidence type="ECO:0000313" key="2">
    <source>
        <dbReference type="Proteomes" id="UP001604336"/>
    </source>
</evidence>
<accession>A0ABD1QET9</accession>
<dbReference type="Proteomes" id="UP001604336">
    <property type="component" value="Unassembled WGS sequence"/>
</dbReference>
<dbReference type="EMBL" id="JBFOLK010000011">
    <property type="protein sequence ID" value="KAL2474730.1"/>
    <property type="molecule type" value="Genomic_DNA"/>
</dbReference>
<evidence type="ECO:0000313" key="1">
    <source>
        <dbReference type="EMBL" id="KAL2474730.1"/>
    </source>
</evidence>
<comment type="caution">
    <text evidence="1">The sequence shown here is derived from an EMBL/GenBank/DDBJ whole genome shotgun (WGS) entry which is preliminary data.</text>
</comment>
<organism evidence="1 2">
    <name type="scientific">Abeliophyllum distichum</name>
    <dbReference type="NCBI Taxonomy" id="126358"/>
    <lineage>
        <taxon>Eukaryota</taxon>
        <taxon>Viridiplantae</taxon>
        <taxon>Streptophyta</taxon>
        <taxon>Embryophyta</taxon>
        <taxon>Tracheophyta</taxon>
        <taxon>Spermatophyta</taxon>
        <taxon>Magnoliopsida</taxon>
        <taxon>eudicotyledons</taxon>
        <taxon>Gunneridae</taxon>
        <taxon>Pentapetalae</taxon>
        <taxon>asterids</taxon>
        <taxon>lamiids</taxon>
        <taxon>Lamiales</taxon>
        <taxon>Oleaceae</taxon>
        <taxon>Forsythieae</taxon>
        <taxon>Abeliophyllum</taxon>
    </lineage>
</organism>
<proteinExistence type="predicted"/>
<keyword evidence="2" id="KW-1185">Reference proteome</keyword>
<dbReference type="AlphaFoldDB" id="A0ABD1QET9"/>
<gene>
    <name evidence="1" type="ORF">Adt_35466</name>
</gene>
<protein>
    <submittedName>
        <fullName evidence="1">Uncharacterized protein</fullName>
    </submittedName>
</protein>
<name>A0ABD1QET9_9LAMI</name>
<sequence>MSVNLIEGEASGGRDVPTCFSVYGQLVAYTKRRHHYVRGVAIASTQGLIEGRDPFSVVPIRWVVMNIKSIMVEADLVSLRESYRISSDIELIILKPNEWAYFLRRGCNALHLNAFARF</sequence>